<feature type="compositionally biased region" description="Basic and acidic residues" evidence="5">
    <location>
        <begin position="141"/>
        <end position="179"/>
    </location>
</feature>
<feature type="region of interest" description="Disordered" evidence="5">
    <location>
        <begin position="132"/>
        <end position="179"/>
    </location>
</feature>
<organism evidence="6 7">
    <name type="scientific">Plectosphaerella plurivora</name>
    <dbReference type="NCBI Taxonomy" id="936078"/>
    <lineage>
        <taxon>Eukaryota</taxon>
        <taxon>Fungi</taxon>
        <taxon>Dikarya</taxon>
        <taxon>Ascomycota</taxon>
        <taxon>Pezizomycotina</taxon>
        <taxon>Sordariomycetes</taxon>
        <taxon>Hypocreomycetidae</taxon>
        <taxon>Glomerellales</taxon>
        <taxon>Plectosphaerellaceae</taxon>
        <taxon>Plectosphaerella</taxon>
    </lineage>
</organism>
<dbReference type="GO" id="GO:0005762">
    <property type="term" value="C:mitochondrial large ribosomal subunit"/>
    <property type="evidence" value="ECO:0007669"/>
    <property type="project" value="TreeGrafter"/>
</dbReference>
<proteinExistence type="inferred from homology"/>
<evidence type="ECO:0000313" key="6">
    <source>
        <dbReference type="EMBL" id="KAH6664774.1"/>
    </source>
</evidence>
<comment type="caution">
    <text evidence="6">The sequence shown here is derived from an EMBL/GenBank/DDBJ whole genome shotgun (WGS) entry which is preliminary data.</text>
</comment>
<dbReference type="Proteomes" id="UP000770015">
    <property type="component" value="Unassembled WGS sequence"/>
</dbReference>
<protein>
    <recommendedName>
        <fullName evidence="4">Large ribosomal subunit protein uL23m</fullName>
    </recommendedName>
</protein>
<dbReference type="Gene3D" id="3.30.70.330">
    <property type="match status" value="1"/>
</dbReference>
<dbReference type="OrthoDB" id="275582at2759"/>
<name>A0A9P8V2J6_9PEZI</name>
<dbReference type="EMBL" id="JAGSXJ010000039">
    <property type="protein sequence ID" value="KAH6664774.1"/>
    <property type="molecule type" value="Genomic_DNA"/>
</dbReference>
<dbReference type="SUPFAM" id="SSF54189">
    <property type="entry name" value="Ribosomal proteins S24e, L23 and L15e"/>
    <property type="match status" value="1"/>
</dbReference>
<evidence type="ECO:0000313" key="7">
    <source>
        <dbReference type="Proteomes" id="UP000770015"/>
    </source>
</evidence>
<evidence type="ECO:0000256" key="3">
    <source>
        <dbReference type="ARBA" id="ARBA00023274"/>
    </source>
</evidence>
<dbReference type="AlphaFoldDB" id="A0A9P8V2J6"/>
<keyword evidence="7" id="KW-1185">Reference proteome</keyword>
<dbReference type="InterPro" id="IPR013025">
    <property type="entry name" value="Ribosomal_uL23-like"/>
</dbReference>
<evidence type="ECO:0000256" key="4">
    <source>
        <dbReference type="ARBA" id="ARBA00039977"/>
    </source>
</evidence>
<evidence type="ECO:0000256" key="2">
    <source>
        <dbReference type="ARBA" id="ARBA00022980"/>
    </source>
</evidence>
<keyword evidence="3" id="KW-0687">Ribonucleoprotein</keyword>
<comment type="similarity">
    <text evidence="1">Belongs to the universal ribosomal protein uL23 family.</text>
</comment>
<dbReference type="InterPro" id="IPR012678">
    <property type="entry name" value="Ribosomal_uL23/eL15/eS24_sf"/>
</dbReference>
<reference evidence="6" key="1">
    <citation type="journal article" date="2021" name="Nat. Commun.">
        <title>Genetic determinants of endophytism in the Arabidopsis root mycobiome.</title>
        <authorList>
            <person name="Mesny F."/>
            <person name="Miyauchi S."/>
            <person name="Thiergart T."/>
            <person name="Pickel B."/>
            <person name="Atanasova L."/>
            <person name="Karlsson M."/>
            <person name="Huettel B."/>
            <person name="Barry K.W."/>
            <person name="Haridas S."/>
            <person name="Chen C."/>
            <person name="Bauer D."/>
            <person name="Andreopoulos W."/>
            <person name="Pangilinan J."/>
            <person name="LaButti K."/>
            <person name="Riley R."/>
            <person name="Lipzen A."/>
            <person name="Clum A."/>
            <person name="Drula E."/>
            <person name="Henrissat B."/>
            <person name="Kohler A."/>
            <person name="Grigoriev I.V."/>
            <person name="Martin F.M."/>
            <person name="Hacquard S."/>
        </authorList>
    </citation>
    <scope>NUCLEOTIDE SEQUENCE</scope>
    <source>
        <strain evidence="6">MPI-SDFR-AT-0117</strain>
    </source>
</reference>
<evidence type="ECO:0000256" key="1">
    <source>
        <dbReference type="ARBA" id="ARBA00006700"/>
    </source>
</evidence>
<dbReference type="PANTHER" id="PTHR12059">
    <property type="entry name" value="RIBOSOMAL PROTEIN L23-RELATED"/>
    <property type="match status" value="1"/>
</dbReference>
<sequence>MSRPAADALARAAPSFRLGTKEVFIPAHVVTLLHKPHQPPNWAMFQVPLRFSKFDLRDYLWNLYGLEAKKIRSVVKISPPENSRRAPSTKFMTIEMDQPFVWPEAPEDKEAWNQKMYQARERNQEKQWKQMMARSRGHISTTKEDAKSEARKSLRKQAEALLRGEKEWKNDNKVEEKPL</sequence>
<evidence type="ECO:0000256" key="5">
    <source>
        <dbReference type="SAM" id="MobiDB-lite"/>
    </source>
</evidence>
<dbReference type="InterPro" id="IPR012677">
    <property type="entry name" value="Nucleotide-bd_a/b_plait_sf"/>
</dbReference>
<keyword evidence="2" id="KW-0689">Ribosomal protein</keyword>
<gene>
    <name evidence="6" type="ORF">F5X68DRAFT_225552</name>
</gene>
<accession>A0A9P8V2J6</accession>
<dbReference type="GO" id="GO:0003735">
    <property type="term" value="F:structural constituent of ribosome"/>
    <property type="evidence" value="ECO:0007669"/>
    <property type="project" value="InterPro"/>
</dbReference>
<dbReference type="PANTHER" id="PTHR12059:SF5">
    <property type="entry name" value="LARGE RIBOSOMAL SUBUNIT PROTEIN UL23M"/>
    <property type="match status" value="1"/>
</dbReference>
<dbReference type="GO" id="GO:0032543">
    <property type="term" value="P:mitochondrial translation"/>
    <property type="evidence" value="ECO:0007669"/>
    <property type="project" value="TreeGrafter"/>
</dbReference>